<reference evidence="1 2" key="1">
    <citation type="submission" date="2015-07" db="EMBL/GenBank/DDBJ databases">
        <title>The genome of Dufourea novaeangliae.</title>
        <authorList>
            <person name="Pan H."/>
            <person name="Kapheim K."/>
        </authorList>
    </citation>
    <scope>NUCLEOTIDE SEQUENCE [LARGE SCALE GENOMIC DNA]</scope>
    <source>
        <strain evidence="1">0120121106</strain>
        <tissue evidence="1">Whole body</tissue>
    </source>
</reference>
<keyword evidence="2" id="KW-1185">Reference proteome</keyword>
<evidence type="ECO:0000313" key="2">
    <source>
        <dbReference type="Proteomes" id="UP000076502"/>
    </source>
</evidence>
<name>A0A154NW90_DUFNO</name>
<dbReference type="Proteomes" id="UP000076502">
    <property type="component" value="Unassembled WGS sequence"/>
</dbReference>
<gene>
    <name evidence="1" type="ORF">WN55_01753</name>
</gene>
<dbReference type="AlphaFoldDB" id="A0A154NW90"/>
<proteinExistence type="predicted"/>
<dbReference type="EMBL" id="KQ434771">
    <property type="protein sequence ID" value="KZC03822.1"/>
    <property type="molecule type" value="Genomic_DNA"/>
</dbReference>
<evidence type="ECO:0000313" key="1">
    <source>
        <dbReference type="EMBL" id="KZC03822.1"/>
    </source>
</evidence>
<protein>
    <submittedName>
        <fullName evidence="1">Uncharacterized protein</fullName>
    </submittedName>
</protein>
<organism evidence="1 2">
    <name type="scientific">Dufourea novaeangliae</name>
    <name type="common">Sweat bee</name>
    <dbReference type="NCBI Taxonomy" id="178035"/>
    <lineage>
        <taxon>Eukaryota</taxon>
        <taxon>Metazoa</taxon>
        <taxon>Ecdysozoa</taxon>
        <taxon>Arthropoda</taxon>
        <taxon>Hexapoda</taxon>
        <taxon>Insecta</taxon>
        <taxon>Pterygota</taxon>
        <taxon>Neoptera</taxon>
        <taxon>Endopterygota</taxon>
        <taxon>Hymenoptera</taxon>
        <taxon>Apocrita</taxon>
        <taxon>Aculeata</taxon>
        <taxon>Apoidea</taxon>
        <taxon>Anthophila</taxon>
        <taxon>Halictidae</taxon>
        <taxon>Rophitinae</taxon>
        <taxon>Dufourea</taxon>
    </lineage>
</organism>
<sequence length="81" mass="9529">MFEPPTTKENMKQRIRDVCASVTLEMLTNVRTTFIFHMLSFLYFTCCPGLTREGSEPKNSDFNKTSHECFCVFRYFLNITL</sequence>
<accession>A0A154NW90</accession>